<accession>A0ABV0RW88</accession>
<gene>
    <name evidence="1" type="ORF">XENOCAPTIV_028950</name>
</gene>
<organism evidence="1 2">
    <name type="scientific">Xenoophorus captivus</name>
    <dbReference type="NCBI Taxonomy" id="1517983"/>
    <lineage>
        <taxon>Eukaryota</taxon>
        <taxon>Metazoa</taxon>
        <taxon>Chordata</taxon>
        <taxon>Craniata</taxon>
        <taxon>Vertebrata</taxon>
        <taxon>Euteleostomi</taxon>
        <taxon>Actinopterygii</taxon>
        <taxon>Neopterygii</taxon>
        <taxon>Teleostei</taxon>
        <taxon>Neoteleostei</taxon>
        <taxon>Acanthomorphata</taxon>
        <taxon>Ovalentaria</taxon>
        <taxon>Atherinomorphae</taxon>
        <taxon>Cyprinodontiformes</taxon>
        <taxon>Goodeidae</taxon>
        <taxon>Xenoophorus</taxon>
    </lineage>
</organism>
<dbReference type="Proteomes" id="UP001434883">
    <property type="component" value="Unassembled WGS sequence"/>
</dbReference>
<evidence type="ECO:0000313" key="1">
    <source>
        <dbReference type="EMBL" id="MEQ2212300.1"/>
    </source>
</evidence>
<sequence>MDTCLLLKRDEFSLLPPLTYLGSFNKVKFQMELLSPHPSLFPLPTDFIPSVRPSLLALFCLKCFSHKQKLKPPEPLQLLQINVLSFRVQDFYSSEIVLQLFKNSSSAKKV</sequence>
<protein>
    <submittedName>
        <fullName evidence="1">Uncharacterized protein</fullName>
    </submittedName>
</protein>
<evidence type="ECO:0000313" key="2">
    <source>
        <dbReference type="Proteomes" id="UP001434883"/>
    </source>
</evidence>
<dbReference type="EMBL" id="JAHRIN010059628">
    <property type="protein sequence ID" value="MEQ2212300.1"/>
    <property type="molecule type" value="Genomic_DNA"/>
</dbReference>
<keyword evidence="2" id="KW-1185">Reference proteome</keyword>
<name>A0ABV0RW88_9TELE</name>
<reference evidence="1 2" key="1">
    <citation type="submission" date="2021-06" db="EMBL/GenBank/DDBJ databases">
        <authorList>
            <person name="Palmer J.M."/>
        </authorList>
    </citation>
    <scope>NUCLEOTIDE SEQUENCE [LARGE SCALE GENOMIC DNA]</scope>
    <source>
        <strain evidence="1 2">XC_2019</strain>
        <tissue evidence="1">Muscle</tissue>
    </source>
</reference>
<proteinExistence type="predicted"/>
<comment type="caution">
    <text evidence="1">The sequence shown here is derived from an EMBL/GenBank/DDBJ whole genome shotgun (WGS) entry which is preliminary data.</text>
</comment>